<organism evidence="2 3">
    <name type="scientific">Clostridium fessum</name>
    <dbReference type="NCBI Taxonomy" id="2126740"/>
    <lineage>
        <taxon>Bacteria</taxon>
        <taxon>Bacillati</taxon>
        <taxon>Bacillota</taxon>
        <taxon>Clostridia</taxon>
        <taxon>Eubacteriales</taxon>
        <taxon>Clostridiaceae</taxon>
        <taxon>Clostridium</taxon>
    </lineage>
</organism>
<feature type="compositionally biased region" description="Basic and acidic residues" evidence="1">
    <location>
        <begin position="74"/>
        <end position="84"/>
    </location>
</feature>
<dbReference type="PIRSF" id="PIRSF021328">
    <property type="entry name" value="UCP021328"/>
    <property type="match status" value="1"/>
</dbReference>
<feature type="compositionally biased region" description="Basic residues" evidence="1">
    <location>
        <begin position="129"/>
        <end position="138"/>
    </location>
</feature>
<feature type="compositionally biased region" description="Polar residues" evidence="1">
    <location>
        <begin position="85"/>
        <end position="103"/>
    </location>
</feature>
<dbReference type="Proteomes" id="UP000241048">
    <property type="component" value="Unassembled WGS sequence"/>
</dbReference>
<dbReference type="RefSeq" id="WP_107001227.1">
    <property type="nucleotide sequence ID" value="NZ_PYLO01000003.1"/>
</dbReference>
<accession>A0A2T3FP36</accession>
<keyword evidence="3" id="KW-1185">Reference proteome</keyword>
<dbReference type="AlphaFoldDB" id="A0A2T3FP36"/>
<evidence type="ECO:0000256" key="1">
    <source>
        <dbReference type="SAM" id="MobiDB-lite"/>
    </source>
</evidence>
<dbReference type="EMBL" id="PYLO01000003">
    <property type="protein sequence ID" value="PST37036.1"/>
    <property type="molecule type" value="Genomic_DNA"/>
</dbReference>
<dbReference type="InterPro" id="IPR016787">
    <property type="entry name" value="UCP021328"/>
</dbReference>
<sequence length="138" mass="16475">MDKVSGKLTVYFEEPFWVGVFERFEDGKLSVTKVTFGAEPKDYEVQEYIQKYYASLKFSPAVDTVVKDIKRNPKRMQREAKRQMQETGIGTKSQQALKLQQEQNKQERKIRSREKKEAEELRLFEMKQQKKREKHKGH</sequence>
<evidence type="ECO:0000313" key="3">
    <source>
        <dbReference type="Proteomes" id="UP000241048"/>
    </source>
</evidence>
<reference evidence="2 3" key="1">
    <citation type="submission" date="2018-03" db="EMBL/GenBank/DDBJ databases">
        <title>Lachnoclostridium SNUG30386 gen.nov., sp.nov., isolated from human faeces.</title>
        <authorList>
            <person name="Seo B."/>
            <person name="Jeon K."/>
            <person name="Ko G."/>
        </authorList>
    </citation>
    <scope>NUCLEOTIDE SEQUENCE [LARGE SCALE GENOMIC DNA]</scope>
    <source>
        <strain evidence="2 3">SNUG30386</strain>
    </source>
</reference>
<name>A0A2T3FP36_9CLOT</name>
<feature type="region of interest" description="Disordered" evidence="1">
    <location>
        <begin position="74"/>
        <end position="138"/>
    </location>
</feature>
<gene>
    <name evidence="2" type="ORF">C7U56_10895</name>
</gene>
<proteinExistence type="predicted"/>
<dbReference type="Pfam" id="PF11208">
    <property type="entry name" value="DUF2992"/>
    <property type="match status" value="1"/>
</dbReference>
<evidence type="ECO:0000313" key="2">
    <source>
        <dbReference type="EMBL" id="PST37036.1"/>
    </source>
</evidence>
<protein>
    <submittedName>
        <fullName evidence="2">DUF2992 domain-containing protein</fullName>
    </submittedName>
</protein>
<feature type="compositionally biased region" description="Basic and acidic residues" evidence="1">
    <location>
        <begin position="104"/>
        <end position="128"/>
    </location>
</feature>
<comment type="caution">
    <text evidence="2">The sequence shown here is derived from an EMBL/GenBank/DDBJ whole genome shotgun (WGS) entry which is preliminary data.</text>
</comment>